<dbReference type="AlphaFoldDB" id="A0A068R669"/>
<dbReference type="HOGENOM" id="CLU_3298864_0_0_6"/>
<organism evidence="1 2">
    <name type="scientific">Xenorhabdus poinarii G6</name>
    <dbReference type="NCBI Taxonomy" id="1354304"/>
    <lineage>
        <taxon>Bacteria</taxon>
        <taxon>Pseudomonadati</taxon>
        <taxon>Pseudomonadota</taxon>
        <taxon>Gammaproteobacteria</taxon>
        <taxon>Enterobacterales</taxon>
        <taxon>Morganellaceae</taxon>
        <taxon>Xenorhabdus</taxon>
    </lineage>
</organism>
<gene>
    <name evidence="1" type="ORF">XPG1_2872</name>
</gene>
<reference evidence="1 2" key="1">
    <citation type="submission" date="2013-07" db="EMBL/GenBank/DDBJ databases">
        <authorList>
            <person name="Genoscope - CEA"/>
        </authorList>
    </citation>
    <scope>NUCLEOTIDE SEQUENCE [LARGE SCALE GENOMIC DNA]</scope>
    <source>
        <strain evidence="1 2">G6</strain>
    </source>
</reference>
<protein>
    <submittedName>
        <fullName evidence="1">Uncharacterized protein</fullName>
    </submittedName>
</protein>
<evidence type="ECO:0000313" key="2">
    <source>
        <dbReference type="Proteomes" id="UP000032735"/>
    </source>
</evidence>
<accession>A0A068R669</accession>
<evidence type="ECO:0000313" key="1">
    <source>
        <dbReference type="EMBL" id="CDG22519.1"/>
    </source>
</evidence>
<keyword evidence="2" id="KW-1185">Reference proteome</keyword>
<dbReference type="EMBL" id="FO704551">
    <property type="protein sequence ID" value="CDG22519.1"/>
    <property type="molecule type" value="Genomic_DNA"/>
</dbReference>
<dbReference type="KEGG" id="xpo:XPG1_2872"/>
<sequence length="40" mass="4519">MFWILRADSPREIYRMKVVTGKICIAVFVGVGQKHVGKIA</sequence>
<proteinExistence type="predicted"/>
<name>A0A068R669_9GAMM</name>
<dbReference type="Proteomes" id="UP000032735">
    <property type="component" value="Chromosome"/>
</dbReference>